<dbReference type="AlphaFoldDB" id="A0A7I4ECI9"/>
<reference evidence="2 3" key="2">
    <citation type="journal article" date="2018" name="Plant J.">
        <title>The Physcomitrella patens chromosome-scale assembly reveals moss genome structure and evolution.</title>
        <authorList>
            <person name="Lang D."/>
            <person name="Ullrich K.K."/>
            <person name="Murat F."/>
            <person name="Fuchs J."/>
            <person name="Jenkins J."/>
            <person name="Haas F.B."/>
            <person name="Piednoel M."/>
            <person name="Gundlach H."/>
            <person name="Van Bel M."/>
            <person name="Meyberg R."/>
            <person name="Vives C."/>
            <person name="Morata J."/>
            <person name="Symeonidi A."/>
            <person name="Hiss M."/>
            <person name="Muchero W."/>
            <person name="Kamisugi Y."/>
            <person name="Saleh O."/>
            <person name="Blanc G."/>
            <person name="Decker E.L."/>
            <person name="van Gessel N."/>
            <person name="Grimwood J."/>
            <person name="Hayes R.D."/>
            <person name="Graham S.W."/>
            <person name="Gunter L.E."/>
            <person name="McDaniel S.F."/>
            <person name="Hoernstein S.N.W."/>
            <person name="Larsson A."/>
            <person name="Li F.W."/>
            <person name="Perroud P.F."/>
            <person name="Phillips J."/>
            <person name="Ranjan P."/>
            <person name="Rokshar D.S."/>
            <person name="Rothfels C.J."/>
            <person name="Schneider L."/>
            <person name="Shu S."/>
            <person name="Stevenson D.W."/>
            <person name="Thummler F."/>
            <person name="Tillich M."/>
            <person name="Villarreal Aguilar J.C."/>
            <person name="Widiez T."/>
            <person name="Wong G.K."/>
            <person name="Wymore A."/>
            <person name="Zhang Y."/>
            <person name="Zimmer A.D."/>
            <person name="Quatrano R.S."/>
            <person name="Mayer K.F.X."/>
            <person name="Goodstein D."/>
            <person name="Casacuberta J.M."/>
            <person name="Vandepoele K."/>
            <person name="Reski R."/>
            <person name="Cuming A.C."/>
            <person name="Tuskan G.A."/>
            <person name="Maumus F."/>
            <person name="Salse J."/>
            <person name="Schmutz J."/>
            <person name="Rensing S.A."/>
        </authorList>
    </citation>
    <scope>NUCLEOTIDE SEQUENCE [LARGE SCALE GENOMIC DNA]</scope>
    <source>
        <strain evidence="2 3">cv. Gransden 2004</strain>
    </source>
</reference>
<feature type="compositionally biased region" description="Basic and acidic residues" evidence="1">
    <location>
        <begin position="200"/>
        <end position="209"/>
    </location>
</feature>
<dbReference type="Gramene" id="Pp3c8_18190V3.8">
    <property type="protein sequence ID" value="Pp3c8_18190V3.8"/>
    <property type="gene ID" value="Pp3c8_18190"/>
</dbReference>
<protein>
    <submittedName>
        <fullName evidence="2">Uncharacterized protein</fullName>
    </submittedName>
</protein>
<dbReference type="EnsemblPlants" id="Pp3c8_18190V3.8">
    <property type="protein sequence ID" value="Pp3c8_18190V3.8"/>
    <property type="gene ID" value="Pp3c8_18190"/>
</dbReference>
<name>A0A7I4ECI9_PHYPA</name>
<feature type="region of interest" description="Disordered" evidence="1">
    <location>
        <begin position="1"/>
        <end position="150"/>
    </location>
</feature>
<evidence type="ECO:0000313" key="3">
    <source>
        <dbReference type="Proteomes" id="UP000006727"/>
    </source>
</evidence>
<keyword evidence="3" id="KW-1185">Reference proteome</keyword>
<feature type="region of interest" description="Disordered" evidence="1">
    <location>
        <begin position="268"/>
        <end position="309"/>
    </location>
</feature>
<feature type="compositionally biased region" description="Basic and acidic residues" evidence="1">
    <location>
        <begin position="31"/>
        <end position="44"/>
    </location>
</feature>
<dbReference type="GeneID" id="112285502"/>
<dbReference type="EMBL" id="ABEU02000008">
    <property type="status" value="NOT_ANNOTATED_CDS"/>
    <property type="molecule type" value="Genomic_DNA"/>
</dbReference>
<proteinExistence type="predicted"/>
<evidence type="ECO:0000256" key="1">
    <source>
        <dbReference type="SAM" id="MobiDB-lite"/>
    </source>
</evidence>
<feature type="region of interest" description="Disordered" evidence="1">
    <location>
        <begin position="162"/>
        <end position="237"/>
    </location>
</feature>
<accession>A0A7I4ECI9</accession>
<reference evidence="2 3" key="1">
    <citation type="journal article" date="2008" name="Science">
        <title>The Physcomitrella genome reveals evolutionary insights into the conquest of land by plants.</title>
        <authorList>
            <person name="Rensing S."/>
            <person name="Lang D."/>
            <person name="Zimmer A."/>
            <person name="Terry A."/>
            <person name="Salamov A."/>
            <person name="Shapiro H."/>
            <person name="Nishiyama T."/>
            <person name="Perroud P.-F."/>
            <person name="Lindquist E."/>
            <person name="Kamisugi Y."/>
            <person name="Tanahashi T."/>
            <person name="Sakakibara K."/>
            <person name="Fujita T."/>
            <person name="Oishi K."/>
            <person name="Shin-I T."/>
            <person name="Kuroki Y."/>
            <person name="Toyoda A."/>
            <person name="Suzuki Y."/>
            <person name="Hashimoto A."/>
            <person name="Yamaguchi K."/>
            <person name="Sugano A."/>
            <person name="Kohara Y."/>
            <person name="Fujiyama A."/>
            <person name="Anterola A."/>
            <person name="Aoki S."/>
            <person name="Ashton N."/>
            <person name="Barbazuk W.B."/>
            <person name="Barker E."/>
            <person name="Bennetzen J."/>
            <person name="Bezanilla M."/>
            <person name="Blankenship R."/>
            <person name="Cho S.H."/>
            <person name="Dutcher S."/>
            <person name="Estelle M."/>
            <person name="Fawcett J.A."/>
            <person name="Gundlach H."/>
            <person name="Hanada K."/>
            <person name="Heyl A."/>
            <person name="Hicks K.A."/>
            <person name="Hugh J."/>
            <person name="Lohr M."/>
            <person name="Mayer K."/>
            <person name="Melkozernov A."/>
            <person name="Murata T."/>
            <person name="Nelson D."/>
            <person name="Pils B."/>
            <person name="Prigge M."/>
            <person name="Reiss B."/>
            <person name="Renner T."/>
            <person name="Rombauts S."/>
            <person name="Rushton P."/>
            <person name="Sanderfoot A."/>
            <person name="Schween G."/>
            <person name="Shiu S.-H."/>
            <person name="Stueber K."/>
            <person name="Theodoulou F.L."/>
            <person name="Tu H."/>
            <person name="Van de Peer Y."/>
            <person name="Verrier P.J."/>
            <person name="Waters E."/>
            <person name="Wood A."/>
            <person name="Yang L."/>
            <person name="Cove D."/>
            <person name="Cuming A."/>
            <person name="Hasebe M."/>
            <person name="Lucas S."/>
            <person name="Mishler D.B."/>
            <person name="Reski R."/>
            <person name="Grigoriev I."/>
            <person name="Quatrano R.S."/>
            <person name="Boore J.L."/>
        </authorList>
    </citation>
    <scope>NUCLEOTIDE SEQUENCE [LARGE SCALE GENOMIC DNA]</scope>
    <source>
        <strain evidence="2 3">cv. Gransden 2004</strain>
    </source>
</reference>
<reference evidence="2" key="3">
    <citation type="submission" date="2020-12" db="UniProtKB">
        <authorList>
            <consortium name="EnsemblPlants"/>
        </authorList>
    </citation>
    <scope>IDENTIFICATION</scope>
</reference>
<dbReference type="EnsemblPlants" id="Pp3c8_18190V3.7">
    <property type="protein sequence ID" value="Pp3c8_18190V3.7"/>
    <property type="gene ID" value="Pp3c8_18190"/>
</dbReference>
<dbReference type="Gramene" id="Pp3c8_18190V3.7">
    <property type="protein sequence ID" value="Pp3c8_18190V3.7"/>
    <property type="gene ID" value="Pp3c8_18190"/>
</dbReference>
<feature type="compositionally biased region" description="Low complexity" evidence="1">
    <location>
        <begin position="213"/>
        <end position="224"/>
    </location>
</feature>
<dbReference type="Proteomes" id="UP000006727">
    <property type="component" value="Chromosome 8"/>
</dbReference>
<sequence length="309" mass="31280">MAGHVQEAVPQPLAVKRGAEAELEPAPVAKRPAEDPERNQHAKLTDVTPNATQREEENKIEASPAALSENGKPSAEHQHGSGEVGNGSNAEDLQAGAHLEAQNGEEDAAGNGPSSAAVTSQSATKAAAAQEQLKCEEALPTPVDGAPVHKNTIKPVIAEASETASAAKSAGDNMLSVEQAADTAPQAPALSAEEITEAATVEKPEDARTASEALPALATPLPAAVSPPPKATPSLTPVAGLAGEAVCLPPLPHSALAESIVSISPQAMGNSKSACVLPPQSTPEPLEQRDPDRTTPLVLSVGPIAAPME</sequence>
<evidence type="ECO:0000313" key="2">
    <source>
        <dbReference type="EnsemblPlants" id="Pp3c8_18190V3.7"/>
    </source>
</evidence>
<gene>
    <name evidence="2" type="primary">LOC112285502</name>
</gene>
<feature type="compositionally biased region" description="Low complexity" evidence="1">
    <location>
        <begin position="114"/>
        <end position="130"/>
    </location>
</feature>
<dbReference type="RefSeq" id="XP_073391963.1">
    <property type="nucleotide sequence ID" value="XM_073535862.1"/>
</dbReference>
<organism evidence="2 3">
    <name type="scientific">Physcomitrium patens</name>
    <name type="common">Spreading-leaved earth moss</name>
    <name type="synonym">Physcomitrella patens</name>
    <dbReference type="NCBI Taxonomy" id="3218"/>
    <lineage>
        <taxon>Eukaryota</taxon>
        <taxon>Viridiplantae</taxon>
        <taxon>Streptophyta</taxon>
        <taxon>Embryophyta</taxon>
        <taxon>Bryophyta</taxon>
        <taxon>Bryophytina</taxon>
        <taxon>Bryopsida</taxon>
        <taxon>Funariidae</taxon>
        <taxon>Funariales</taxon>
        <taxon>Funariaceae</taxon>
        <taxon>Physcomitrium</taxon>
    </lineage>
</organism>
<dbReference type="EnsemblPlants" id="Pp3c8_18190V3.9">
    <property type="protein sequence ID" value="Pp3c8_18190V3.9"/>
    <property type="gene ID" value="Pp3c8_18190"/>
</dbReference>
<dbReference type="Gramene" id="Pp3c8_18190V3.9">
    <property type="protein sequence ID" value="Pp3c8_18190V3.9"/>
    <property type="gene ID" value="Pp3c8_18190"/>
</dbReference>